<feature type="region of interest" description="Disordered" evidence="2">
    <location>
        <begin position="109"/>
        <end position="128"/>
    </location>
</feature>
<gene>
    <name evidence="4" type="ORF">FEQUK3_LOCUS12311</name>
</gene>
<evidence type="ECO:0000313" key="4">
    <source>
        <dbReference type="EMBL" id="CAG7566589.1"/>
    </source>
</evidence>
<organism evidence="4 5">
    <name type="scientific">Fusarium equiseti</name>
    <name type="common">Fusarium scirpi</name>
    <dbReference type="NCBI Taxonomy" id="61235"/>
    <lineage>
        <taxon>Eukaryota</taxon>
        <taxon>Fungi</taxon>
        <taxon>Dikarya</taxon>
        <taxon>Ascomycota</taxon>
        <taxon>Pezizomycotina</taxon>
        <taxon>Sordariomycetes</taxon>
        <taxon>Hypocreomycetidae</taxon>
        <taxon>Hypocreales</taxon>
        <taxon>Nectriaceae</taxon>
        <taxon>Fusarium</taxon>
        <taxon>Fusarium incarnatum-equiseti species complex</taxon>
    </lineage>
</organism>
<dbReference type="AlphaFoldDB" id="A0A8J2NQ11"/>
<evidence type="ECO:0000256" key="1">
    <source>
        <dbReference type="PROSITE-ProRule" id="PRU00047"/>
    </source>
</evidence>
<keyword evidence="1" id="KW-0479">Metal-binding</keyword>
<dbReference type="EMBL" id="CAJSTJ010000206">
    <property type="protein sequence ID" value="CAG7566589.1"/>
    <property type="molecule type" value="Genomic_DNA"/>
</dbReference>
<dbReference type="InterPro" id="IPR001878">
    <property type="entry name" value="Znf_CCHC"/>
</dbReference>
<feature type="region of interest" description="Disordered" evidence="2">
    <location>
        <begin position="59"/>
        <end position="86"/>
    </location>
</feature>
<dbReference type="GO" id="GO:0008270">
    <property type="term" value="F:zinc ion binding"/>
    <property type="evidence" value="ECO:0007669"/>
    <property type="project" value="UniProtKB-KW"/>
</dbReference>
<sequence>MSYNATEVGHAIGFAVAEFVKSGALGGRRVGGRRGGGRHGGGHGGVHKRPKLCYHCGSEEHANRDCPHKGEPRPRSVGRDAQQAPAAPPVVYGYRAIWDSTIGGFAFVPSSAPAQPGPAQQHVEATERQMLDAEERAIEERMADLQGRLDEIRSRQQELDQQEQAIESETEDGRQGED</sequence>
<evidence type="ECO:0000313" key="5">
    <source>
        <dbReference type="Proteomes" id="UP000693738"/>
    </source>
</evidence>
<evidence type="ECO:0000256" key="2">
    <source>
        <dbReference type="SAM" id="MobiDB-lite"/>
    </source>
</evidence>
<keyword evidence="1" id="KW-0862">Zinc</keyword>
<comment type="caution">
    <text evidence="4">The sequence shown here is derived from an EMBL/GenBank/DDBJ whole genome shotgun (WGS) entry which is preliminary data.</text>
</comment>
<proteinExistence type="predicted"/>
<protein>
    <recommendedName>
        <fullName evidence="3">CCHC-type domain-containing protein</fullName>
    </recommendedName>
</protein>
<keyword evidence="1" id="KW-0863">Zinc-finger</keyword>
<name>A0A8J2NQ11_FUSEQ</name>
<dbReference type="GO" id="GO:0003676">
    <property type="term" value="F:nucleic acid binding"/>
    <property type="evidence" value="ECO:0007669"/>
    <property type="project" value="InterPro"/>
</dbReference>
<accession>A0A8J2NQ11</accession>
<dbReference type="PROSITE" id="PS50158">
    <property type="entry name" value="ZF_CCHC"/>
    <property type="match status" value="1"/>
</dbReference>
<feature type="region of interest" description="Disordered" evidence="2">
    <location>
        <begin position="152"/>
        <end position="178"/>
    </location>
</feature>
<feature type="compositionally biased region" description="Low complexity" evidence="2">
    <location>
        <begin position="112"/>
        <end position="121"/>
    </location>
</feature>
<feature type="domain" description="CCHC-type" evidence="3">
    <location>
        <begin position="53"/>
        <end position="67"/>
    </location>
</feature>
<dbReference type="Proteomes" id="UP000693738">
    <property type="component" value="Unassembled WGS sequence"/>
</dbReference>
<evidence type="ECO:0000259" key="3">
    <source>
        <dbReference type="PROSITE" id="PS50158"/>
    </source>
</evidence>
<reference evidence="4" key="1">
    <citation type="submission" date="2021-05" db="EMBL/GenBank/DDBJ databases">
        <authorList>
            <person name="Khan N."/>
        </authorList>
    </citation>
    <scope>NUCLEOTIDE SEQUENCE</scope>
</reference>
<feature type="compositionally biased region" description="Basic and acidic residues" evidence="2">
    <location>
        <begin position="59"/>
        <end position="78"/>
    </location>
</feature>